<accession>A0A433A2W3</accession>
<evidence type="ECO:0000313" key="3">
    <source>
        <dbReference type="Proteomes" id="UP000268093"/>
    </source>
</evidence>
<organism evidence="2 3">
    <name type="scientific">Jimgerdemannia flammicorona</name>
    <dbReference type="NCBI Taxonomy" id="994334"/>
    <lineage>
        <taxon>Eukaryota</taxon>
        <taxon>Fungi</taxon>
        <taxon>Fungi incertae sedis</taxon>
        <taxon>Mucoromycota</taxon>
        <taxon>Mucoromycotina</taxon>
        <taxon>Endogonomycetes</taxon>
        <taxon>Endogonales</taxon>
        <taxon>Endogonaceae</taxon>
        <taxon>Jimgerdemannia</taxon>
    </lineage>
</organism>
<gene>
    <name evidence="2" type="ORF">BC936DRAFT_141095</name>
</gene>
<evidence type="ECO:0000256" key="1">
    <source>
        <dbReference type="SAM" id="MobiDB-lite"/>
    </source>
</evidence>
<reference evidence="2 3" key="1">
    <citation type="journal article" date="2018" name="New Phytol.">
        <title>Phylogenomics of Endogonaceae and evolution of mycorrhizas within Mucoromycota.</title>
        <authorList>
            <person name="Chang Y."/>
            <person name="Desiro A."/>
            <person name="Na H."/>
            <person name="Sandor L."/>
            <person name="Lipzen A."/>
            <person name="Clum A."/>
            <person name="Barry K."/>
            <person name="Grigoriev I.V."/>
            <person name="Martin F.M."/>
            <person name="Stajich J.E."/>
            <person name="Smith M.E."/>
            <person name="Bonito G."/>
            <person name="Spatafora J.W."/>
        </authorList>
    </citation>
    <scope>NUCLEOTIDE SEQUENCE [LARGE SCALE GENOMIC DNA]</scope>
    <source>
        <strain evidence="2 3">GMNB39</strain>
    </source>
</reference>
<sequence>MRETEKRLSIGEAPLLRPAPPPLVGGPARDPHKHLLGPVPVPRTLPASKVLARLARPPTLPTATRRPRASLRCRHPNAALGGCADLYGPVRVPAVAYRVLQRPQKRGAFGQTDWRSERGRPAQGRISDRREGRGDGDTAELVEAGEHEDYRRAPMQQIMIWNNNGDVVLTEEMFTTPLCPSSRILIYNSPGNMHFIARYMACAAASTPHCYFQDDDWVVRHLRSMYANYLRFPDLVHTDTNADVYSLTNWQWCFFYDREYERTNRVARVLLMGGHGSIRLPRQCSPVPEADVPDGDGSNGVRVQRHVFHDLHEPSPLSARERVARAAAGECVQRGRRSDQEQDLYGRKDFGLLRGRGIDLGGWLPSIPFPDRSITRPKSSYYSHPLSYRSPCQDDRCLFLTNKMAFPDVRLFRYMPFMNISESERIHGNYHASAPFIANPYSYAVDGKDGSAWKSSESRC</sequence>
<dbReference type="Proteomes" id="UP000268093">
    <property type="component" value="Unassembled WGS sequence"/>
</dbReference>
<feature type="compositionally biased region" description="Basic and acidic residues" evidence="1">
    <location>
        <begin position="114"/>
        <end position="136"/>
    </location>
</feature>
<feature type="region of interest" description="Disordered" evidence="1">
    <location>
        <begin position="1"/>
        <end position="41"/>
    </location>
</feature>
<dbReference type="EMBL" id="RBNI01018779">
    <property type="protein sequence ID" value="RUO97025.1"/>
    <property type="molecule type" value="Genomic_DNA"/>
</dbReference>
<dbReference type="OrthoDB" id="1684102at2759"/>
<comment type="caution">
    <text evidence="2">The sequence shown here is derived from an EMBL/GenBank/DDBJ whole genome shotgun (WGS) entry which is preliminary data.</text>
</comment>
<protein>
    <submittedName>
        <fullName evidence="2">Uncharacterized protein</fullName>
    </submittedName>
</protein>
<keyword evidence="3" id="KW-1185">Reference proteome</keyword>
<dbReference type="AlphaFoldDB" id="A0A433A2W3"/>
<name>A0A433A2W3_9FUNG</name>
<evidence type="ECO:0000313" key="2">
    <source>
        <dbReference type="EMBL" id="RUO97025.1"/>
    </source>
</evidence>
<feature type="region of interest" description="Disordered" evidence="1">
    <location>
        <begin position="108"/>
        <end position="138"/>
    </location>
</feature>
<proteinExistence type="predicted"/>